<reference evidence="1 2" key="1">
    <citation type="submission" date="2020-07" db="EMBL/GenBank/DDBJ databases">
        <title>Luteimonas sp. SJ-92.</title>
        <authorList>
            <person name="Huang X.-X."/>
            <person name="Xu L."/>
            <person name="Sun J.-Q."/>
        </authorList>
    </citation>
    <scope>NUCLEOTIDE SEQUENCE [LARGE SCALE GENOMIC DNA]</scope>
    <source>
        <strain evidence="1 2">SJ-92</strain>
    </source>
</reference>
<dbReference type="Proteomes" id="UP000578091">
    <property type="component" value="Unassembled WGS sequence"/>
</dbReference>
<sequence length="506" mass="55802">MAADWSGNISHVANPDARGRLMHMACFLVRETAKLASSGGAGRRNPALKLGRRIRPPFQAGFVLPRDAANGLSQSAWCQRYAETTLLRPQDVVVPASTPPLQTISREAGDKTQGFRFQKLRAAVRLLGRMPSSSSSQIFCALEFIEDSALFDADGTIALEENKSYTSALSFNSAAIKNTVVAFLDADAAFAYSKELRFGVYASATVAGERIPPARLPSPGGSPRSGTFSILKNLVAGVRLTDTEVAVAKTLIEAEYRSQYASDDRSPGHEPPFAAWTIGTFRHFLEKIDWEVGDHQAAAVEAEALDLIRKSPFFDHRHEGLEEFLLCALLDLLEKRSHEQSPIQRIVGTADVKNIFLQILAGRREDLLDPAHKEWNHEDPKDRRNLSEKVQAVSPAYSGDRLSRLARKIALARHERDAFGREYISLMLRVLHACQDELINLEGKLSHSMSESEVDACLESLVTASVGRMSKLSATWTYRVANEEAIRGAVLSLFDECYLAFDESVA</sequence>
<keyword evidence="2" id="KW-1185">Reference proteome</keyword>
<gene>
    <name evidence="1" type="ORF">H0E84_03800</name>
</gene>
<proteinExistence type="predicted"/>
<evidence type="ECO:0000313" key="2">
    <source>
        <dbReference type="Proteomes" id="UP000578091"/>
    </source>
</evidence>
<protein>
    <submittedName>
        <fullName evidence="1">Uncharacterized protein</fullName>
    </submittedName>
</protein>
<dbReference type="AlphaFoldDB" id="A0A853J9Y9"/>
<name>A0A853J9Y9_9GAMM</name>
<comment type="caution">
    <text evidence="1">The sequence shown here is derived from an EMBL/GenBank/DDBJ whole genome shotgun (WGS) entry which is preliminary data.</text>
</comment>
<accession>A0A853J9Y9</accession>
<evidence type="ECO:0000313" key="1">
    <source>
        <dbReference type="EMBL" id="NZA25497.1"/>
    </source>
</evidence>
<organism evidence="1 2">
    <name type="scientific">Luteimonas salinisoli</name>
    <dbReference type="NCBI Taxonomy" id="2752307"/>
    <lineage>
        <taxon>Bacteria</taxon>
        <taxon>Pseudomonadati</taxon>
        <taxon>Pseudomonadota</taxon>
        <taxon>Gammaproteobacteria</taxon>
        <taxon>Lysobacterales</taxon>
        <taxon>Lysobacteraceae</taxon>
        <taxon>Luteimonas</taxon>
    </lineage>
</organism>
<dbReference type="EMBL" id="JACCKA010000027">
    <property type="protein sequence ID" value="NZA25497.1"/>
    <property type="molecule type" value="Genomic_DNA"/>
</dbReference>